<dbReference type="SUPFAM" id="SSF52317">
    <property type="entry name" value="Class I glutamine amidotransferase-like"/>
    <property type="match status" value="1"/>
</dbReference>
<keyword evidence="2" id="KW-0315">Glutamine amidotransferase</keyword>
<name>A0ABV7WZK5_9HYPH</name>
<gene>
    <name evidence="2" type="ORF">ACFOOL_02615</name>
</gene>
<evidence type="ECO:0000259" key="1">
    <source>
        <dbReference type="Pfam" id="PF00117"/>
    </source>
</evidence>
<dbReference type="RefSeq" id="WP_380094608.1">
    <property type="nucleotide sequence ID" value="NZ_JBHRYD010000001.1"/>
</dbReference>
<reference evidence="3" key="1">
    <citation type="journal article" date="2019" name="Int. J. Syst. Evol. Microbiol.">
        <title>The Global Catalogue of Microorganisms (GCM) 10K type strain sequencing project: providing services to taxonomists for standard genome sequencing and annotation.</title>
        <authorList>
            <consortium name="The Broad Institute Genomics Platform"/>
            <consortium name="The Broad Institute Genome Sequencing Center for Infectious Disease"/>
            <person name="Wu L."/>
            <person name="Ma J."/>
        </authorList>
    </citation>
    <scope>NUCLEOTIDE SEQUENCE [LARGE SCALE GENOMIC DNA]</scope>
    <source>
        <strain evidence="3">KCTC 42281</strain>
    </source>
</reference>
<organism evidence="2 3">
    <name type="scientific">Devosia honganensis</name>
    <dbReference type="NCBI Taxonomy" id="1610527"/>
    <lineage>
        <taxon>Bacteria</taxon>
        <taxon>Pseudomonadati</taxon>
        <taxon>Pseudomonadota</taxon>
        <taxon>Alphaproteobacteria</taxon>
        <taxon>Hyphomicrobiales</taxon>
        <taxon>Devosiaceae</taxon>
        <taxon>Devosia</taxon>
    </lineage>
</organism>
<dbReference type="InterPro" id="IPR029062">
    <property type="entry name" value="Class_I_gatase-like"/>
</dbReference>
<dbReference type="InterPro" id="IPR044992">
    <property type="entry name" value="ChyE-like"/>
</dbReference>
<dbReference type="PANTHER" id="PTHR42695:SF5">
    <property type="entry name" value="GLUTAMINE AMIDOTRANSFERASE YLR126C-RELATED"/>
    <property type="match status" value="1"/>
</dbReference>
<comment type="caution">
    <text evidence="2">The sequence shown here is derived from an EMBL/GenBank/DDBJ whole genome shotgun (WGS) entry which is preliminary data.</text>
</comment>
<dbReference type="EMBL" id="JBHRYD010000001">
    <property type="protein sequence ID" value="MFC3703648.1"/>
    <property type="molecule type" value="Genomic_DNA"/>
</dbReference>
<feature type="domain" description="Glutamine amidotransferase" evidence="1">
    <location>
        <begin position="55"/>
        <end position="188"/>
    </location>
</feature>
<dbReference type="PANTHER" id="PTHR42695">
    <property type="entry name" value="GLUTAMINE AMIDOTRANSFERASE YLR126C-RELATED"/>
    <property type="match status" value="1"/>
</dbReference>
<dbReference type="CDD" id="cd01741">
    <property type="entry name" value="GATase1_1"/>
    <property type="match status" value="1"/>
</dbReference>
<evidence type="ECO:0000313" key="3">
    <source>
        <dbReference type="Proteomes" id="UP001595613"/>
    </source>
</evidence>
<sequence>MKLTIIEAGRVPAPLDARFESYPDMFRAMFDASGLPFTYEVISACDGAELPDPAGLEGIVITGSPAGVYEDHAWLEPLRAFIRKAHAARTPMLGICFGHQIMAEALGGEVRKSEKGWGMGRHRYRVVERPGFMADAPETLAIACSHQDQVIVPPPGAEVVLASEFAPHAGLFYDTGQALSFQPHPEFRDEFALELAQLRRGRAPDAVVDRAVASFAEASDSALLRDYIARFMTAAAARR</sequence>
<dbReference type="PROSITE" id="PS51273">
    <property type="entry name" value="GATASE_TYPE_1"/>
    <property type="match status" value="1"/>
</dbReference>
<accession>A0ABV7WZK5</accession>
<dbReference type="Gene3D" id="3.40.50.880">
    <property type="match status" value="1"/>
</dbReference>
<keyword evidence="3" id="KW-1185">Reference proteome</keyword>
<evidence type="ECO:0000313" key="2">
    <source>
        <dbReference type="EMBL" id="MFC3703648.1"/>
    </source>
</evidence>
<dbReference type="InterPro" id="IPR017926">
    <property type="entry name" value="GATASE"/>
</dbReference>
<dbReference type="Proteomes" id="UP001595613">
    <property type="component" value="Unassembled WGS sequence"/>
</dbReference>
<dbReference type="Pfam" id="PF00117">
    <property type="entry name" value="GATase"/>
    <property type="match status" value="1"/>
</dbReference>
<proteinExistence type="predicted"/>
<protein>
    <submittedName>
        <fullName evidence="2">Type 1 glutamine amidotransferase</fullName>
    </submittedName>
</protein>